<gene>
    <name evidence="3" type="ORF">WAT24_13370</name>
</gene>
<name>A0ABU8JDV1_9GAMM</name>
<keyword evidence="2" id="KW-0732">Signal</keyword>
<evidence type="ECO:0000313" key="4">
    <source>
        <dbReference type="Proteomes" id="UP001381174"/>
    </source>
</evidence>
<dbReference type="RefSeq" id="WP_336808391.1">
    <property type="nucleotide sequence ID" value="NZ_JBBBNY010000011.1"/>
</dbReference>
<sequence>MRKLLIASLLVAGVALSGVVLAQDAAPKAATKTEQATSATKKTVTHHHRVHKTMKKSATKPASGT</sequence>
<evidence type="ECO:0000313" key="3">
    <source>
        <dbReference type="EMBL" id="MEI7037753.1"/>
    </source>
</evidence>
<accession>A0ABU8JDV1</accession>
<evidence type="ECO:0000256" key="2">
    <source>
        <dbReference type="SAM" id="SignalP"/>
    </source>
</evidence>
<evidence type="ECO:0000256" key="1">
    <source>
        <dbReference type="SAM" id="MobiDB-lite"/>
    </source>
</evidence>
<feature type="signal peptide" evidence="2">
    <location>
        <begin position="1"/>
        <end position="22"/>
    </location>
</feature>
<organism evidence="3 4">
    <name type="scientific">Fulvimonas yonginensis</name>
    <dbReference type="NCBI Taxonomy" id="1495200"/>
    <lineage>
        <taxon>Bacteria</taxon>
        <taxon>Pseudomonadati</taxon>
        <taxon>Pseudomonadota</taxon>
        <taxon>Gammaproteobacteria</taxon>
        <taxon>Lysobacterales</taxon>
        <taxon>Rhodanobacteraceae</taxon>
        <taxon>Fulvimonas</taxon>
    </lineage>
</organism>
<proteinExistence type="predicted"/>
<feature type="region of interest" description="Disordered" evidence="1">
    <location>
        <begin position="28"/>
        <end position="65"/>
    </location>
</feature>
<comment type="caution">
    <text evidence="3">The sequence shown here is derived from an EMBL/GenBank/DDBJ whole genome shotgun (WGS) entry which is preliminary data.</text>
</comment>
<evidence type="ECO:0008006" key="5">
    <source>
        <dbReference type="Google" id="ProtNLM"/>
    </source>
</evidence>
<feature type="compositionally biased region" description="Basic residues" evidence="1">
    <location>
        <begin position="43"/>
        <end position="58"/>
    </location>
</feature>
<feature type="chain" id="PRO_5045845265" description="Acid-shock protein" evidence="2">
    <location>
        <begin position="23"/>
        <end position="65"/>
    </location>
</feature>
<dbReference type="Proteomes" id="UP001381174">
    <property type="component" value="Unassembled WGS sequence"/>
</dbReference>
<keyword evidence="4" id="KW-1185">Reference proteome</keyword>
<reference evidence="3 4" key="1">
    <citation type="journal article" date="2014" name="Int. J. Syst. Evol. Microbiol.">
        <title>Fulvimonas yonginensis sp. nov., isolated from greenhouse soil, and emended description of the genus Fulvimonas.</title>
        <authorList>
            <person name="Ahn J.H."/>
            <person name="Kim S.J."/>
            <person name="Weon H.Y."/>
            <person name="Hong S.B."/>
            <person name="Seok S.J."/>
            <person name="Kwon S.W."/>
        </authorList>
    </citation>
    <scope>NUCLEOTIDE SEQUENCE [LARGE SCALE GENOMIC DNA]</scope>
    <source>
        <strain evidence="3 4">KACC 16952</strain>
    </source>
</reference>
<protein>
    <recommendedName>
        <fullName evidence="5">Acid-shock protein</fullName>
    </recommendedName>
</protein>
<dbReference type="EMBL" id="JBBBNY010000011">
    <property type="protein sequence ID" value="MEI7037753.1"/>
    <property type="molecule type" value="Genomic_DNA"/>
</dbReference>